<evidence type="ECO:0000313" key="5">
    <source>
        <dbReference type="Proteomes" id="UP000584374"/>
    </source>
</evidence>
<dbReference type="InterPro" id="IPR012349">
    <property type="entry name" value="Split_barrel_FMN-bd"/>
</dbReference>
<organism evidence="4 5">
    <name type="scientific">Saccharopolyspora phatthalungensis</name>
    <dbReference type="NCBI Taxonomy" id="664693"/>
    <lineage>
        <taxon>Bacteria</taxon>
        <taxon>Bacillati</taxon>
        <taxon>Actinomycetota</taxon>
        <taxon>Actinomycetes</taxon>
        <taxon>Pseudonocardiales</taxon>
        <taxon>Pseudonocardiaceae</taxon>
        <taxon>Saccharopolyspora</taxon>
    </lineage>
</organism>
<dbReference type="InterPro" id="IPR002563">
    <property type="entry name" value="Flavin_Rdtase-like_dom"/>
</dbReference>
<proteinExistence type="inferred from homology"/>
<dbReference type="AlphaFoldDB" id="A0A840Q9P4"/>
<dbReference type="GO" id="GO:0042602">
    <property type="term" value="F:riboflavin reductase (NADPH) activity"/>
    <property type="evidence" value="ECO:0007669"/>
    <property type="project" value="TreeGrafter"/>
</dbReference>
<dbReference type="InterPro" id="IPR050268">
    <property type="entry name" value="NADH-dep_flavin_reductase"/>
</dbReference>
<dbReference type="PANTHER" id="PTHR30466:SF11">
    <property type="entry name" value="FLAVIN-DEPENDENT MONOOXYGENASE, REDUCTASE SUBUNIT HSAB"/>
    <property type="match status" value="1"/>
</dbReference>
<comment type="similarity">
    <text evidence="1">Belongs to the non-flavoprotein flavin reductase family.</text>
</comment>
<dbReference type="Pfam" id="PF01613">
    <property type="entry name" value="Flavin_Reduct"/>
    <property type="match status" value="1"/>
</dbReference>
<dbReference type="SUPFAM" id="SSF50475">
    <property type="entry name" value="FMN-binding split barrel"/>
    <property type="match status" value="1"/>
</dbReference>
<protein>
    <submittedName>
        <fullName evidence="4">Flavin reductase (DIM6/NTAB) family NADH-FMN oxidoreductase RutF</fullName>
    </submittedName>
</protein>
<dbReference type="RefSeq" id="WP_184724388.1">
    <property type="nucleotide sequence ID" value="NZ_JACHIW010000001.1"/>
</dbReference>
<dbReference type="Gene3D" id="2.30.110.10">
    <property type="entry name" value="Electron Transport, Fmn-binding Protein, Chain A"/>
    <property type="match status" value="1"/>
</dbReference>
<evidence type="ECO:0000313" key="4">
    <source>
        <dbReference type="EMBL" id="MBB5153523.1"/>
    </source>
</evidence>
<dbReference type="SMART" id="SM00903">
    <property type="entry name" value="Flavin_Reduct"/>
    <property type="match status" value="1"/>
</dbReference>
<dbReference type="GO" id="GO:0010181">
    <property type="term" value="F:FMN binding"/>
    <property type="evidence" value="ECO:0007669"/>
    <property type="project" value="InterPro"/>
</dbReference>
<evidence type="ECO:0000256" key="1">
    <source>
        <dbReference type="ARBA" id="ARBA00008898"/>
    </source>
</evidence>
<dbReference type="Proteomes" id="UP000584374">
    <property type="component" value="Unassembled WGS sequence"/>
</dbReference>
<keyword evidence="5" id="KW-1185">Reference proteome</keyword>
<evidence type="ECO:0000259" key="3">
    <source>
        <dbReference type="SMART" id="SM00903"/>
    </source>
</evidence>
<comment type="caution">
    <text evidence="4">The sequence shown here is derived from an EMBL/GenBank/DDBJ whole genome shotgun (WGS) entry which is preliminary data.</text>
</comment>
<sequence length="174" mass="17871">MLTSPVLLHETDDPALFRRVLGHCPAGVVGITAVDQTGGPVGLVVSSFTSVSLDPPLVAFLPTKSSTTFPKIRDSGSFCANVLAAAQRDLCRAFAVSGGDKFAGVDWSPGPTGSPILAGAVAWIDCDIDAVHDAGDHEIVVGRVRALAAEPADPSALVFFRGGYRAIASEPSAT</sequence>
<name>A0A840Q9P4_9PSEU</name>
<gene>
    <name evidence="4" type="ORF">BJ970_001057</name>
</gene>
<dbReference type="PANTHER" id="PTHR30466">
    <property type="entry name" value="FLAVIN REDUCTASE"/>
    <property type="match status" value="1"/>
</dbReference>
<keyword evidence="2" id="KW-0560">Oxidoreductase</keyword>
<reference evidence="4 5" key="1">
    <citation type="submission" date="2020-08" db="EMBL/GenBank/DDBJ databases">
        <title>Sequencing the genomes of 1000 actinobacteria strains.</title>
        <authorList>
            <person name="Klenk H.-P."/>
        </authorList>
    </citation>
    <scope>NUCLEOTIDE SEQUENCE [LARGE SCALE GENOMIC DNA]</scope>
    <source>
        <strain evidence="4 5">DSM 45584</strain>
    </source>
</reference>
<feature type="domain" description="Flavin reductase like" evidence="3">
    <location>
        <begin position="21"/>
        <end position="166"/>
    </location>
</feature>
<dbReference type="EMBL" id="JACHIW010000001">
    <property type="protein sequence ID" value="MBB5153523.1"/>
    <property type="molecule type" value="Genomic_DNA"/>
</dbReference>
<accession>A0A840Q9P4</accession>
<evidence type="ECO:0000256" key="2">
    <source>
        <dbReference type="ARBA" id="ARBA00023002"/>
    </source>
</evidence>